<feature type="compositionally biased region" description="Basic and acidic residues" evidence="1">
    <location>
        <begin position="935"/>
        <end position="946"/>
    </location>
</feature>
<feature type="region of interest" description="Disordered" evidence="1">
    <location>
        <begin position="1431"/>
        <end position="1488"/>
    </location>
</feature>
<dbReference type="RefSeq" id="XP_026193557.1">
    <property type="nucleotide sequence ID" value="XM_026337772.1"/>
</dbReference>
<proteinExistence type="predicted"/>
<evidence type="ECO:0000256" key="1">
    <source>
        <dbReference type="SAM" id="MobiDB-lite"/>
    </source>
</evidence>
<feature type="compositionally biased region" description="Low complexity" evidence="1">
    <location>
        <begin position="2003"/>
        <end position="2015"/>
    </location>
</feature>
<sequence>MRRLPPGAYSLPEGPSEGPSEDWSDIRPETFGLLAASFLTPSLSPKAVFTPGTALAFFSQTHTRSPSLQSLVPPTPSPPSASPTRSPSFRGLRSPVAFGIREALSPVGKTPREVATAGCTAPDAGLARCPQGLLRRQSAESRIVWKAGEDKSPQLDKPPSGKKELMRNSASPSGAPARGPWASRPSKTLSLPWSAGSSCCHLHPLQAQEVTLAPPPSTGSGSPTGKQRSRRYFPSVQQQPPPPGSLEGSASSPSFPCRPPTPRGLKAAEAQYLGNCLQKPVRHLGQAPNELVEEREQSSRFEDAPWELSAKCATHRSSLGKRFVCGFRAMQRSLGGPKGLRRAKARRPCSSAATVLREFVLSRRCTAAQPVAEPDRLPASSERASAGASGYGSSRISKILQRRGSSRVVPFSAEAASACAKRHLGAGRLGFSTKNRTDQETLAEGPKRHAPSAAWQEPQKPVAGEGQKLNKRNKGSEGLDEEAAGPPWAPIPSLLRIICRATRHSGMPSLLQQRLSDVQPAEMRRETPNQGHGEFLAAASTGSEPLLDACSSSPASFEASAGDTREQQPSRRPLQEASHSKASCHRTRTLSPFRMRSRLTGLQGASAIAEGRSVRAVLPSQPFATTAACSRWRLSNNPKAARAAERLRRPVEEPQAAPDRPGLRSFEDLGTGAALNGDTSATCNSEDGSAAALAPVPQAVPGSNVDLEKTNTCVRERPGLCRNSVYAEEAVWASAAAASPAEAGETAVPRARASAAQKPSAGAGRPLAILRPGPPPAAAAVAAAVTTRGKSPARSSSPVAAAQPLDFASEATQPASVTRPAATLDEPCKQAASCRETPISAAAVAADALSSHADAEGDGGSAMRGTTRALQLIASYKEQIRRHSDAPLQGAGGCVRQQPEIRKGLPEEMQENREGAAGATHVLTRSDGSCLQHFEKGAHSRRDSRGAEGPLYVHPTSKATPCGGRGPYNSSSTGKDAQPPRPCCAFLGGNPCLGSSGQPQPLPREQPQQPAHAVPAEGATSNAPLCGVPTSPEASKAQAAPSWVVEKKCRAAAAAAEQASPAIQEAPPSPSAVRCTGPLAQLRLQGYSRRVAAKLYQEAPPPRSLDAAARPVWQAAARREFVSAAGGEEAGCATLESTPGQHRGSGGPNEAHGAGVADANVQTRSSCSSMQSKDYKLSRKSCSRDRRRGGGPPARQRDNLSEMQRHRWSLDRGGAHSFAVLPAQTAFGGGFVGGPVRLRERWQSLVQLRRNRRGPLRRNGGPKPPHEQSYQNFLKPLTTRKKAILSRGSKGFFPRVPVKEATEGKDGVSRAAERQEGQNKSGERKRIELMGRMRLASGTATTKDGLRRPEEPRDSFPGGSESVEVLHAKVWEVLRAASGAVVSVELQEEGSVSSPREACCCAQKTAPRKNNAPQEALHSLGCSAEASRAAPARVSPQRPAAAGAAAGQAARKCPQTRSLLASPQPKHSLRQEGLSEKGTASKADLSKALRRPQKTADLDHIVRLYKYAAIKQQVVVGGANCWSGGGERVARRRGPWRMISGELLGSRIFGANPALRSSLSGMGAGRSNASTTAARAAGGACSNRHIAVALWSGGRASSVPATTTAASGSSFCHPDACTVASPTQLEACAVSVFRRKPLAASIDSEAKEPAPCRRLCCGGVLLPAGGDLMSRQLSLDEPQVCLAQCKGGMQRATYKSPSASALGSQQAHYPRHSVPKGQAALRPTLCDRKQLKSLLLQILAEEASGDEGCTPRAVPEKNHQGAAAGKRASVASTARPQAKNSTQQPQQEEAHAQDSREATAAAIHPMMRWTLPPPRDIPVGPSRVSLGIQLRPTPLPLLEPKASHRGTALLETAYRPAAVARTAPRFTGAPARPSRLQEATRKLAACASPSGVSGRRSASATFSAAPLGRPPAVSTAAGARQGSACKQKHASTLAPFVCGSTRKSHNIRLQQAAEAAAARLAVRRNGGHARSHSMGALLESSKASPTGLQQEPAAAATLSSVLPASNSKRPSSSPSRETRRRRAMYASQRQQAASAAAVVAAKSAALAAEAASAEAEAEAGAVQAAAAELAALQTRAALELLSLYGAAAQDEFSRGFSVEGMRPFPSSPRQGTWASCQRSTKQLARQTVERLHTTASSLDLLGEQEDRETQPTKKWTGWEAPFYMHS</sequence>
<feature type="region of interest" description="Disordered" evidence="1">
    <location>
        <begin position="430"/>
        <end position="487"/>
    </location>
</feature>
<feature type="region of interest" description="Disordered" evidence="1">
    <location>
        <begin position="1980"/>
        <end position="2028"/>
    </location>
</feature>
<evidence type="ECO:0000313" key="2">
    <source>
        <dbReference type="Proteomes" id="UP000515125"/>
    </source>
</evidence>
<feature type="compositionally biased region" description="Basic and acidic residues" evidence="1">
    <location>
        <begin position="1297"/>
        <end position="1331"/>
    </location>
</feature>
<feature type="region of interest" description="Disordered" evidence="1">
    <location>
        <begin position="371"/>
        <end position="392"/>
    </location>
</feature>
<feature type="region of interest" description="Disordered" evidence="1">
    <location>
        <begin position="1901"/>
        <end position="1920"/>
    </location>
</feature>
<feature type="region of interest" description="Disordered" evidence="1">
    <location>
        <begin position="1"/>
        <end position="26"/>
    </location>
</feature>
<feature type="compositionally biased region" description="Basic residues" evidence="1">
    <location>
        <begin position="1178"/>
        <end position="1189"/>
    </location>
</feature>
<feature type="compositionally biased region" description="Polar residues" evidence="1">
    <location>
        <begin position="677"/>
        <end position="687"/>
    </location>
</feature>
<gene>
    <name evidence="3" type="primary">LOC34620012</name>
</gene>
<feature type="region of interest" description="Disordered" evidence="1">
    <location>
        <begin position="748"/>
        <end position="767"/>
    </location>
</feature>
<dbReference type="GeneID" id="34620012"/>
<feature type="compositionally biased region" description="Basic and acidic residues" evidence="1">
    <location>
        <begin position="1344"/>
        <end position="1354"/>
    </location>
</feature>
<keyword evidence="2" id="KW-1185">Reference proteome</keyword>
<feature type="region of interest" description="Disordered" evidence="1">
    <location>
        <begin position="544"/>
        <end position="591"/>
    </location>
</feature>
<feature type="compositionally biased region" description="Low complexity" evidence="1">
    <location>
        <begin position="379"/>
        <end position="392"/>
    </location>
</feature>
<feature type="region of interest" description="Disordered" evidence="1">
    <location>
        <begin position="935"/>
        <end position="980"/>
    </location>
</feature>
<feature type="region of interest" description="Disordered" evidence="1">
    <location>
        <begin position="144"/>
        <end position="188"/>
    </location>
</feature>
<feature type="compositionally biased region" description="Basic and acidic residues" evidence="1">
    <location>
        <begin position="1788"/>
        <end position="1797"/>
    </location>
</feature>
<name>A0A6P6S1M3_9EIME</name>
<feature type="region of interest" description="Disordered" evidence="1">
    <location>
        <begin position="1132"/>
        <end position="1202"/>
    </location>
</feature>
<reference evidence="3" key="1">
    <citation type="submission" date="2025-08" db="UniProtKB">
        <authorList>
            <consortium name="RefSeq"/>
        </authorList>
    </citation>
    <scope>IDENTIFICATION</scope>
</reference>
<feature type="region of interest" description="Disordered" evidence="1">
    <location>
        <begin position="210"/>
        <end position="263"/>
    </location>
</feature>
<evidence type="ECO:0000313" key="3">
    <source>
        <dbReference type="RefSeq" id="XP_026193557.1"/>
    </source>
</evidence>
<feature type="compositionally biased region" description="Basic and acidic residues" evidence="1">
    <location>
        <begin position="642"/>
        <end position="652"/>
    </location>
</feature>
<feature type="region of interest" description="Disordered" evidence="1">
    <location>
        <begin position="1297"/>
        <end position="1360"/>
    </location>
</feature>
<feature type="compositionally biased region" description="Low complexity" evidence="1">
    <location>
        <begin position="1436"/>
        <end position="1451"/>
    </location>
</feature>
<feature type="region of interest" description="Disordered" evidence="1">
    <location>
        <begin position="1745"/>
        <end position="1798"/>
    </location>
</feature>
<dbReference type="Proteomes" id="UP000515125">
    <property type="component" value="Unplaced"/>
</dbReference>
<organism evidence="2 3">
    <name type="scientific">Cyclospora cayetanensis</name>
    <dbReference type="NCBI Taxonomy" id="88456"/>
    <lineage>
        <taxon>Eukaryota</taxon>
        <taxon>Sar</taxon>
        <taxon>Alveolata</taxon>
        <taxon>Apicomplexa</taxon>
        <taxon>Conoidasida</taxon>
        <taxon>Coccidia</taxon>
        <taxon>Eucoccidiorida</taxon>
        <taxon>Eimeriorina</taxon>
        <taxon>Eimeriidae</taxon>
        <taxon>Cyclospora</taxon>
    </lineage>
</organism>
<feature type="region of interest" description="Disordered" evidence="1">
    <location>
        <begin position="640"/>
        <end position="689"/>
    </location>
</feature>
<feature type="region of interest" description="Disordered" evidence="1">
    <location>
        <begin position="2135"/>
        <end position="2154"/>
    </location>
</feature>
<feature type="compositionally biased region" description="Polar residues" evidence="1">
    <location>
        <begin position="1770"/>
        <end position="1787"/>
    </location>
</feature>
<feature type="compositionally biased region" description="Polar residues" evidence="1">
    <location>
        <begin position="1160"/>
        <end position="1172"/>
    </location>
</feature>
<feature type="region of interest" description="Disordered" evidence="1">
    <location>
        <begin position="60"/>
        <end position="126"/>
    </location>
</feature>
<feature type="region of interest" description="Disordered" evidence="1">
    <location>
        <begin position="995"/>
        <end position="1039"/>
    </location>
</feature>
<accession>A0A6P6S1M3</accession>
<feature type="compositionally biased region" description="Basic and acidic residues" evidence="1">
    <location>
        <begin position="147"/>
        <end position="166"/>
    </location>
</feature>
<protein>
    <submittedName>
        <fullName evidence="3">Uncharacterized protein LOC34620012</fullName>
    </submittedName>
</protein>
<feature type="region of interest" description="Disordered" evidence="1">
    <location>
        <begin position="1251"/>
        <end position="1270"/>
    </location>
</feature>